<keyword evidence="8" id="KW-1185">Reference proteome</keyword>
<dbReference type="Gene3D" id="1.10.630.10">
    <property type="entry name" value="Cytochrome P450"/>
    <property type="match status" value="1"/>
</dbReference>
<keyword evidence="2" id="KW-0349">Heme</keyword>
<keyword evidence="5" id="KW-0408">Iron</keyword>
<dbReference type="Pfam" id="PF00067">
    <property type="entry name" value="p450"/>
    <property type="match status" value="1"/>
</dbReference>
<dbReference type="InterPro" id="IPR001128">
    <property type="entry name" value="Cyt_P450"/>
</dbReference>
<comment type="caution">
    <text evidence="7">The sequence shown here is derived from an EMBL/GenBank/DDBJ whole genome shotgun (WGS) entry which is preliminary data.</text>
</comment>
<dbReference type="Proteomes" id="UP000322244">
    <property type="component" value="Unassembled WGS sequence"/>
</dbReference>
<keyword evidence="6" id="KW-0503">Monooxygenase</keyword>
<protein>
    <submittedName>
        <fullName evidence="7">Cytochrome P450</fullName>
    </submittedName>
</protein>
<dbReference type="GO" id="GO:0020037">
    <property type="term" value="F:heme binding"/>
    <property type="evidence" value="ECO:0007669"/>
    <property type="project" value="InterPro"/>
</dbReference>
<evidence type="ECO:0000256" key="2">
    <source>
        <dbReference type="ARBA" id="ARBA00022617"/>
    </source>
</evidence>
<name>A0A5A7SJV0_9NOCA</name>
<evidence type="ECO:0000256" key="5">
    <source>
        <dbReference type="ARBA" id="ARBA00023004"/>
    </source>
</evidence>
<dbReference type="PANTHER" id="PTHR24291:SF50">
    <property type="entry name" value="BIFUNCTIONAL ALBAFLAVENONE MONOOXYGENASE_TERPENE SYNTHASE"/>
    <property type="match status" value="1"/>
</dbReference>
<comment type="similarity">
    <text evidence="1">Belongs to the cytochrome P450 family.</text>
</comment>
<evidence type="ECO:0000256" key="4">
    <source>
        <dbReference type="ARBA" id="ARBA00023002"/>
    </source>
</evidence>
<sequence>MSGVHAMSEAFSKATIGENALFNSLVVVPNVVQGLFRRRSTPVAAATLADVDGKAISFLGSVDRRYQSRPVWVRMGLDEALLVLNPDDVARVLDASPGQIAADPDAKRKGMVHFQPDAVTISRGEEWSSRRRFTESVLGKVGPPGGLTERVEQITREEIEPVGAETGEISWQPWNKAIQRITRRVILGDAAAGDWALTDTLERMMSGANSMPGKPSGDLGAFTDRIAAYIRRAEKGSIAGFFADAPVDSLTAPVGQVTHWMFAMGDTLAINTLRGLVLLANHQEKREHAIADGTDEYLQACLQEAMRLWPTTPMLSRETITEIDWGGGLTIPAGTQVVVVNTYGHRNKERLDFADRFAPEEWVDGDAGSYPGFNAFSRGPQGCPGSNLALLIGRVAMRVALEGRTIEAKQPILRDPASLPHMMDYFTAKIVVKD</sequence>
<dbReference type="InterPro" id="IPR050196">
    <property type="entry name" value="Cytochrome_P450_Monoox"/>
</dbReference>
<organism evidence="7 8">
    <name type="scientific">Antrihabitans cavernicola</name>
    <dbReference type="NCBI Taxonomy" id="2495913"/>
    <lineage>
        <taxon>Bacteria</taxon>
        <taxon>Bacillati</taxon>
        <taxon>Actinomycetota</taxon>
        <taxon>Actinomycetes</taxon>
        <taxon>Mycobacteriales</taxon>
        <taxon>Nocardiaceae</taxon>
        <taxon>Antrihabitans</taxon>
    </lineage>
</organism>
<dbReference type="PANTHER" id="PTHR24291">
    <property type="entry name" value="CYTOCHROME P450 FAMILY 4"/>
    <property type="match status" value="1"/>
</dbReference>
<dbReference type="GO" id="GO:0016705">
    <property type="term" value="F:oxidoreductase activity, acting on paired donors, with incorporation or reduction of molecular oxygen"/>
    <property type="evidence" value="ECO:0007669"/>
    <property type="project" value="InterPro"/>
</dbReference>
<dbReference type="GO" id="GO:0004497">
    <property type="term" value="F:monooxygenase activity"/>
    <property type="evidence" value="ECO:0007669"/>
    <property type="project" value="UniProtKB-KW"/>
</dbReference>
<gene>
    <name evidence="7" type="ORF">FOY51_01900</name>
</gene>
<reference evidence="7 8" key="1">
    <citation type="submission" date="2019-07" db="EMBL/GenBank/DDBJ databases">
        <title>Rhodococcus cavernicolus sp. nov., isolated from a cave.</title>
        <authorList>
            <person name="Lee S.D."/>
        </authorList>
    </citation>
    <scope>NUCLEOTIDE SEQUENCE [LARGE SCALE GENOMIC DNA]</scope>
    <source>
        <strain evidence="7 8">C1-24</strain>
    </source>
</reference>
<dbReference type="RefSeq" id="WP_149428490.1">
    <property type="nucleotide sequence ID" value="NZ_VLNY01000001.1"/>
</dbReference>
<dbReference type="GO" id="GO:0005506">
    <property type="term" value="F:iron ion binding"/>
    <property type="evidence" value="ECO:0007669"/>
    <property type="project" value="InterPro"/>
</dbReference>
<dbReference type="AlphaFoldDB" id="A0A5A7SJV0"/>
<evidence type="ECO:0000256" key="1">
    <source>
        <dbReference type="ARBA" id="ARBA00010617"/>
    </source>
</evidence>
<evidence type="ECO:0000313" key="7">
    <source>
        <dbReference type="EMBL" id="KAA0024715.1"/>
    </source>
</evidence>
<dbReference type="OrthoDB" id="7376058at2"/>
<dbReference type="InterPro" id="IPR036396">
    <property type="entry name" value="Cyt_P450_sf"/>
</dbReference>
<keyword evidence="3" id="KW-0479">Metal-binding</keyword>
<dbReference type="SUPFAM" id="SSF48264">
    <property type="entry name" value="Cytochrome P450"/>
    <property type="match status" value="1"/>
</dbReference>
<evidence type="ECO:0000256" key="6">
    <source>
        <dbReference type="ARBA" id="ARBA00023033"/>
    </source>
</evidence>
<dbReference type="EMBL" id="VLNY01000001">
    <property type="protein sequence ID" value="KAA0024715.1"/>
    <property type="molecule type" value="Genomic_DNA"/>
</dbReference>
<evidence type="ECO:0000313" key="8">
    <source>
        <dbReference type="Proteomes" id="UP000322244"/>
    </source>
</evidence>
<proteinExistence type="inferred from homology"/>
<evidence type="ECO:0000256" key="3">
    <source>
        <dbReference type="ARBA" id="ARBA00022723"/>
    </source>
</evidence>
<keyword evidence="4" id="KW-0560">Oxidoreductase</keyword>
<accession>A0A5A7SJV0</accession>